<accession>A0AAW0ENS9</accession>
<evidence type="ECO:0000256" key="1">
    <source>
        <dbReference type="SAM" id="MobiDB-lite"/>
    </source>
</evidence>
<feature type="compositionally biased region" description="Polar residues" evidence="1">
    <location>
        <begin position="120"/>
        <end position="149"/>
    </location>
</feature>
<evidence type="ECO:0000313" key="2">
    <source>
        <dbReference type="EMBL" id="KAK7195339.1"/>
    </source>
</evidence>
<comment type="caution">
    <text evidence="2">The sequence shown here is derived from an EMBL/GenBank/DDBJ whole genome shotgun (WGS) entry which is preliminary data.</text>
</comment>
<feature type="region of interest" description="Disordered" evidence="1">
    <location>
        <begin position="112"/>
        <end position="192"/>
    </location>
</feature>
<feature type="region of interest" description="Disordered" evidence="1">
    <location>
        <begin position="1"/>
        <end position="25"/>
    </location>
</feature>
<name>A0AAW0ENS9_9TRYP</name>
<feature type="region of interest" description="Disordered" evidence="1">
    <location>
        <begin position="212"/>
        <end position="374"/>
    </location>
</feature>
<feature type="compositionally biased region" description="Basic and acidic residues" evidence="1">
    <location>
        <begin position="706"/>
        <end position="716"/>
    </location>
</feature>
<feature type="compositionally biased region" description="Basic residues" evidence="1">
    <location>
        <begin position="647"/>
        <end position="660"/>
    </location>
</feature>
<feature type="compositionally biased region" description="Polar residues" evidence="1">
    <location>
        <begin position="499"/>
        <end position="508"/>
    </location>
</feature>
<protein>
    <submittedName>
        <fullName evidence="2">Uncharacterized protein</fullName>
    </submittedName>
</protein>
<feature type="region of interest" description="Disordered" evidence="1">
    <location>
        <begin position="386"/>
        <end position="454"/>
    </location>
</feature>
<feature type="compositionally biased region" description="Low complexity" evidence="1">
    <location>
        <begin position="165"/>
        <end position="181"/>
    </location>
</feature>
<feature type="compositionally biased region" description="Pro residues" evidence="1">
    <location>
        <begin position="405"/>
        <end position="418"/>
    </location>
</feature>
<sequence>MGCGVSLGSRPVAEGRHRRDDSSAPLSITAISIDCAQPCAQPPTPPSPSPPRHLVRSVRQAIVVPHRPARADASERPPAGNVSAAATRQDMSFGISSATVSIDSSKLKIQDDSIDAPNALDSSNCSHPTSEPSVEGATTEQSGMQTPSAGSARPTERHEAPARDVPTSSPVTTAATADPDVQGASGTAPPVLAASAHRRGVVAQIVEDYENAQESPLHSAAATADAAEPLPRVAPPPKTQVPLTAAAVAATPAPSALMRPPRPIAPVKRPAKSTATATALRDVSRVPQPPPARLPSGGESGGRLEHHHRQTLVGPRESPATSSAGPPHLEPAAFHSAGSASEGGGGAPSAADGSDTSLVLPQSLPSLTTSGMGTFSSFEQNLHRYGSVGSSSWSTGPSSHLITLPPKPASVVVPPPPAETESSDPPTSAGDPDGSISRHSSLPPCPLSHLQIQGSQSTESAITLHSFRESCENRWYTLDANVSDSLDPYAQLCDPTLQPFSSSSSNEDNAPLYFNSPHTVVPKESEDGEERRVFPATREVREAVSHSGDEDGDGADGNELAEKKRSDAHMGIGRALSVLSAAAGLRGQRRRTVTIIEPADLPAAATNMVPNIRFTRGSLPMEHPHAPPGHPRVGLPCYPTQLPLTPHRRQQHPSGFHRRGVLPPAALTPTDVTTDGSTEAEPEPTAASPGRRCIVTRHSSGSTDTTLRHQSDLSKT</sequence>
<proteinExistence type="predicted"/>
<feature type="compositionally biased region" description="Polar residues" evidence="1">
    <location>
        <begin position="359"/>
        <end position="374"/>
    </location>
</feature>
<feature type="compositionally biased region" description="Basic and acidic residues" evidence="1">
    <location>
        <begin position="521"/>
        <end position="549"/>
    </location>
</feature>
<feature type="compositionally biased region" description="Low complexity" evidence="1">
    <location>
        <begin position="241"/>
        <end position="257"/>
    </location>
</feature>
<gene>
    <name evidence="2" type="ORF">NESM_000460400</name>
</gene>
<feature type="region of interest" description="Disordered" evidence="1">
    <location>
        <begin position="66"/>
        <end position="92"/>
    </location>
</feature>
<feature type="region of interest" description="Disordered" evidence="1">
    <location>
        <begin position="499"/>
        <end position="559"/>
    </location>
</feature>
<organism evidence="2 3">
    <name type="scientific">Novymonas esmeraldas</name>
    <dbReference type="NCBI Taxonomy" id="1808958"/>
    <lineage>
        <taxon>Eukaryota</taxon>
        <taxon>Discoba</taxon>
        <taxon>Euglenozoa</taxon>
        <taxon>Kinetoplastea</taxon>
        <taxon>Metakinetoplastina</taxon>
        <taxon>Trypanosomatida</taxon>
        <taxon>Trypanosomatidae</taxon>
        <taxon>Novymonas</taxon>
    </lineage>
</organism>
<reference evidence="2 3" key="1">
    <citation type="journal article" date="2021" name="MBio">
        <title>A New Model Trypanosomatid, Novymonas esmeraldas: Genomic Perception of Its 'Candidatus Pandoraea novymonadis' Endosymbiont.</title>
        <authorList>
            <person name="Zakharova A."/>
            <person name="Saura A."/>
            <person name="Butenko A."/>
            <person name="Podesvova L."/>
            <person name="Warmusova S."/>
            <person name="Kostygov A.Y."/>
            <person name="Nenarokova A."/>
            <person name="Lukes J."/>
            <person name="Opperdoes F.R."/>
            <person name="Yurchenko V."/>
        </authorList>
    </citation>
    <scope>NUCLEOTIDE SEQUENCE [LARGE SCALE GENOMIC DNA]</scope>
    <source>
        <strain evidence="2 3">E262AT.01</strain>
    </source>
</reference>
<dbReference type="EMBL" id="JAECZO010000052">
    <property type="protein sequence ID" value="KAK7195339.1"/>
    <property type="molecule type" value="Genomic_DNA"/>
</dbReference>
<evidence type="ECO:0000313" key="3">
    <source>
        <dbReference type="Proteomes" id="UP001430356"/>
    </source>
</evidence>
<feature type="compositionally biased region" description="Basic and acidic residues" evidence="1">
    <location>
        <begin position="13"/>
        <end position="22"/>
    </location>
</feature>
<feature type="compositionally biased region" description="Low complexity" evidence="1">
    <location>
        <begin position="386"/>
        <end position="399"/>
    </location>
</feature>
<dbReference type="Proteomes" id="UP001430356">
    <property type="component" value="Unassembled WGS sequence"/>
</dbReference>
<feature type="region of interest" description="Disordered" evidence="1">
    <location>
        <begin position="647"/>
        <end position="716"/>
    </location>
</feature>
<keyword evidence="3" id="KW-1185">Reference proteome</keyword>
<dbReference type="AlphaFoldDB" id="A0AAW0ENS9"/>
<feature type="compositionally biased region" description="Low complexity" evidence="1">
    <location>
        <begin position="348"/>
        <end position="357"/>
    </location>
</feature>